<sequence>MRVTVWANSSGITESAGNQRSKFSLKSIIVLIRKKNFVRKLQFGSSVKIFAWIQYADLWESPIECTKLASELTFLRVTIIITTSPGDGDGKVHGFSGQLRRKLPA</sequence>
<protein>
    <submittedName>
        <fullName evidence="1">Uncharacterized protein</fullName>
    </submittedName>
</protein>
<comment type="caution">
    <text evidence="1">The sequence shown here is derived from an EMBL/GenBank/DDBJ whole genome shotgun (WGS) entry which is preliminary data.</text>
</comment>
<evidence type="ECO:0000313" key="1">
    <source>
        <dbReference type="EMBL" id="GFR80608.1"/>
    </source>
</evidence>
<reference evidence="1 2" key="1">
    <citation type="journal article" date="2021" name="Elife">
        <title>Chloroplast acquisition without the gene transfer in kleptoplastic sea slugs, Plakobranchus ocellatus.</title>
        <authorList>
            <person name="Maeda T."/>
            <person name="Takahashi S."/>
            <person name="Yoshida T."/>
            <person name="Shimamura S."/>
            <person name="Takaki Y."/>
            <person name="Nagai Y."/>
            <person name="Toyoda A."/>
            <person name="Suzuki Y."/>
            <person name="Arimoto A."/>
            <person name="Ishii H."/>
            <person name="Satoh N."/>
            <person name="Nishiyama T."/>
            <person name="Hasebe M."/>
            <person name="Maruyama T."/>
            <person name="Minagawa J."/>
            <person name="Obokata J."/>
            <person name="Shigenobu S."/>
        </authorList>
    </citation>
    <scope>NUCLEOTIDE SEQUENCE [LARGE SCALE GENOMIC DNA]</scope>
</reference>
<evidence type="ECO:0000313" key="2">
    <source>
        <dbReference type="Proteomes" id="UP000762676"/>
    </source>
</evidence>
<proteinExistence type="predicted"/>
<dbReference type="AlphaFoldDB" id="A0AAV4G4X5"/>
<dbReference type="EMBL" id="BMAT01001142">
    <property type="protein sequence ID" value="GFR80608.1"/>
    <property type="molecule type" value="Genomic_DNA"/>
</dbReference>
<organism evidence="1 2">
    <name type="scientific">Elysia marginata</name>
    <dbReference type="NCBI Taxonomy" id="1093978"/>
    <lineage>
        <taxon>Eukaryota</taxon>
        <taxon>Metazoa</taxon>
        <taxon>Spiralia</taxon>
        <taxon>Lophotrochozoa</taxon>
        <taxon>Mollusca</taxon>
        <taxon>Gastropoda</taxon>
        <taxon>Heterobranchia</taxon>
        <taxon>Euthyneura</taxon>
        <taxon>Panpulmonata</taxon>
        <taxon>Sacoglossa</taxon>
        <taxon>Placobranchoidea</taxon>
        <taxon>Plakobranchidae</taxon>
        <taxon>Elysia</taxon>
    </lineage>
</organism>
<accession>A0AAV4G4X5</accession>
<name>A0AAV4G4X5_9GAST</name>
<keyword evidence="2" id="KW-1185">Reference proteome</keyword>
<dbReference type="Proteomes" id="UP000762676">
    <property type="component" value="Unassembled WGS sequence"/>
</dbReference>
<gene>
    <name evidence="1" type="ORF">ElyMa_000585600</name>
</gene>